<evidence type="ECO:0000256" key="1">
    <source>
        <dbReference type="SAM" id="MobiDB-lite"/>
    </source>
</evidence>
<proteinExistence type="predicted"/>
<keyword evidence="2" id="KW-1133">Transmembrane helix</keyword>
<dbReference type="Pfam" id="PF04367">
    <property type="entry name" value="DUF502"/>
    <property type="match status" value="1"/>
</dbReference>
<keyword evidence="2" id="KW-0812">Transmembrane</keyword>
<organism evidence="3 4">
    <name type="scientific">Aquincola agrisoli</name>
    <dbReference type="NCBI Taxonomy" id="3119538"/>
    <lineage>
        <taxon>Bacteria</taxon>
        <taxon>Pseudomonadati</taxon>
        <taxon>Pseudomonadota</taxon>
        <taxon>Betaproteobacteria</taxon>
        <taxon>Burkholderiales</taxon>
        <taxon>Sphaerotilaceae</taxon>
        <taxon>Aquincola</taxon>
    </lineage>
</organism>
<dbReference type="PANTHER" id="PTHR31876:SF26">
    <property type="entry name" value="PROTEIN LIKE COV 2"/>
    <property type="match status" value="1"/>
</dbReference>
<reference evidence="3 4" key="1">
    <citation type="submission" date="2024-02" db="EMBL/GenBank/DDBJ databases">
        <title>Genome sequence of Aquincola sp. MAHUQ-54.</title>
        <authorList>
            <person name="Huq M.A."/>
        </authorList>
    </citation>
    <scope>NUCLEOTIDE SEQUENCE [LARGE SCALE GENOMIC DNA]</scope>
    <source>
        <strain evidence="3 4">MAHUQ-54</strain>
    </source>
</reference>
<dbReference type="PANTHER" id="PTHR31876">
    <property type="entry name" value="COV-LIKE PROTEIN 1"/>
    <property type="match status" value="1"/>
</dbReference>
<dbReference type="EMBL" id="JAZIBG010000044">
    <property type="protein sequence ID" value="MEF7616526.1"/>
    <property type="molecule type" value="Genomic_DNA"/>
</dbReference>
<keyword evidence="4" id="KW-1185">Reference proteome</keyword>
<keyword evidence="2" id="KW-0472">Membrane</keyword>
<evidence type="ECO:0000313" key="3">
    <source>
        <dbReference type="EMBL" id="MEF7616526.1"/>
    </source>
</evidence>
<protein>
    <submittedName>
        <fullName evidence="3">DUF502 domain-containing protein</fullName>
    </submittedName>
</protein>
<feature type="transmembrane region" description="Helical" evidence="2">
    <location>
        <begin position="60"/>
        <end position="86"/>
    </location>
</feature>
<evidence type="ECO:0000313" key="4">
    <source>
        <dbReference type="Proteomes" id="UP001336250"/>
    </source>
</evidence>
<comment type="caution">
    <text evidence="3">The sequence shown here is derived from an EMBL/GenBank/DDBJ whole genome shotgun (WGS) entry which is preliminary data.</text>
</comment>
<dbReference type="AlphaFoldDB" id="A0AAW9Q9N2"/>
<name>A0AAW9Q9N2_9BURK</name>
<feature type="compositionally biased region" description="Pro residues" evidence="1">
    <location>
        <begin position="210"/>
        <end position="227"/>
    </location>
</feature>
<dbReference type="Proteomes" id="UP001336250">
    <property type="component" value="Unassembled WGS sequence"/>
</dbReference>
<feature type="region of interest" description="Disordered" evidence="1">
    <location>
        <begin position="210"/>
        <end position="238"/>
    </location>
</feature>
<dbReference type="RefSeq" id="WP_332292037.1">
    <property type="nucleotide sequence ID" value="NZ_JAZIBG010000044.1"/>
</dbReference>
<accession>A0AAW9Q9N2</accession>
<evidence type="ECO:0000256" key="2">
    <source>
        <dbReference type="SAM" id="Phobius"/>
    </source>
</evidence>
<dbReference type="InterPro" id="IPR007462">
    <property type="entry name" value="COV1-like"/>
</dbReference>
<sequence length="238" mass="25231">MKKYLLAGLLVWLPMAVTVWVLHAVLGLMDGVFGWILSTSQAVLPGGAHGPIDALREVPFLGLLVVVVLLLLTGVFATNIAGQWALRQGSRVLHRIPIVKSIYSSVKQVSDTLFSSNGNAFREAVLVQYPRAGAWTIAFITGRPGGEVASRLSGEHVSLYVPTTPNPTSGFFLMVPRSEVITLRMSVDEALKYIISMGVVAPPPSASLPAMPPLPPGGLAPPAPIESPAPEVERNLAG</sequence>
<gene>
    <name evidence="3" type="ORF">V4F39_21600</name>
</gene>